<evidence type="ECO:0000256" key="1">
    <source>
        <dbReference type="ARBA" id="ARBA00010231"/>
    </source>
</evidence>
<keyword evidence="2" id="KW-0597">Phosphoprotein</keyword>
<organism evidence="9">
    <name type="scientific">Odontella aurita</name>
    <dbReference type="NCBI Taxonomy" id="265563"/>
    <lineage>
        <taxon>Eukaryota</taxon>
        <taxon>Sar</taxon>
        <taxon>Stramenopiles</taxon>
        <taxon>Ochrophyta</taxon>
        <taxon>Bacillariophyta</taxon>
        <taxon>Mediophyceae</taxon>
        <taxon>Biddulphiophycidae</taxon>
        <taxon>Eupodiscales</taxon>
        <taxon>Odontellaceae</taxon>
        <taxon>Odontella</taxon>
    </lineage>
</organism>
<evidence type="ECO:0000259" key="7">
    <source>
        <dbReference type="Pfam" id="PF02879"/>
    </source>
</evidence>
<keyword evidence="3" id="KW-0479">Metal-binding</keyword>
<protein>
    <submittedName>
        <fullName evidence="9">Uncharacterized protein</fullName>
    </submittedName>
</protein>
<feature type="domain" description="Alpha-D-phosphohexomutase alpha/beta/alpha" evidence="6">
    <location>
        <begin position="61"/>
        <end position="212"/>
    </location>
</feature>
<dbReference type="SUPFAM" id="SSF53738">
    <property type="entry name" value="Phosphoglucomutase, first 3 domains"/>
    <property type="match status" value="3"/>
</dbReference>
<dbReference type="InterPro" id="IPR005845">
    <property type="entry name" value="A-D-PHexomutase_a/b/a-II"/>
</dbReference>
<dbReference type="CDD" id="cd05799">
    <property type="entry name" value="PGM2"/>
    <property type="match status" value="1"/>
</dbReference>
<dbReference type="InterPro" id="IPR005844">
    <property type="entry name" value="A-D-PHexomutase_a/b/a-I"/>
</dbReference>
<sequence length="635" mass="70282">MVNNERKNSGDCSLADRARQWAQMDPNPTTKAFVLELVSQMDHDENVKSDLEVMFPCYGRIGFGTAGLRAKMSPGPLGMNDLIIVQTTQGLARYCQAQRGIDEEGKKLSAVVGFDHRQNPSLGLSSRSFALLAKLVFEESGMDCLLLDVTDGFVHTPLVAFATKRLGAAVGCMITASHNPKLDNGFKVYWKDGCQIRPPLDTQITDSILEAENLAPWTHYGETLERKRHENRGKYDLCFGLSDPIETERLANEYFDAIKSSGLVSGQASLLEEEGWIPPRVVYTAMHGIGHPWAVRCYKVFELQQFLSVPTQERPDPEFTTVTFPNPEEKGALNHATKFAEENCCDLVFANDPDADRLAVAEKCRVSGRWTVFTGDQIGTMLGHWLWSTLAKKADKPVAMCASTVSSSMLSAIAKKEGFRFQETLTGFKWIGSTLDSLRSEGYCAILGYEEAIGFSCGEVVSDKDGIIALGVMTELANSVYRKNLNLSQHMQCLYDLYGEFVSNNGYFVCHDPEVVHKIFCKIRTGDKGSYIKKVGDYAVESIRDLGVPGYDSTTWDKKPTLPTSQSSPMMTIKLANGCIAQFRASGTEPKFKYYIEMQGKPGVSRAEVIKELMHTSCIVLDTLLEPDANGLAKL</sequence>
<dbReference type="InterPro" id="IPR036900">
    <property type="entry name" value="A-D-PHexomutase_C_sf"/>
</dbReference>
<evidence type="ECO:0000259" key="6">
    <source>
        <dbReference type="Pfam" id="PF02878"/>
    </source>
</evidence>
<reference evidence="9" key="1">
    <citation type="submission" date="2021-01" db="EMBL/GenBank/DDBJ databases">
        <authorList>
            <person name="Corre E."/>
            <person name="Pelletier E."/>
            <person name="Niang G."/>
            <person name="Scheremetjew M."/>
            <person name="Finn R."/>
            <person name="Kale V."/>
            <person name="Holt S."/>
            <person name="Cochrane G."/>
            <person name="Meng A."/>
            <person name="Brown T."/>
            <person name="Cohen L."/>
        </authorList>
    </citation>
    <scope>NUCLEOTIDE SEQUENCE</scope>
    <source>
        <strain evidence="9">Isolate 1302-5</strain>
    </source>
</reference>
<evidence type="ECO:0000259" key="8">
    <source>
        <dbReference type="Pfam" id="PF02880"/>
    </source>
</evidence>
<dbReference type="Pfam" id="PF02878">
    <property type="entry name" value="PGM_PMM_I"/>
    <property type="match status" value="1"/>
</dbReference>
<dbReference type="Pfam" id="PF02880">
    <property type="entry name" value="PGM_PMM_III"/>
    <property type="match status" value="1"/>
</dbReference>
<evidence type="ECO:0000256" key="2">
    <source>
        <dbReference type="ARBA" id="ARBA00022553"/>
    </source>
</evidence>
<dbReference type="PANTHER" id="PTHR45745">
    <property type="entry name" value="PHOSPHOMANNOMUTASE 45A"/>
    <property type="match status" value="1"/>
</dbReference>
<feature type="domain" description="Alpha-D-phosphohexomutase alpha/beta/alpha" evidence="8">
    <location>
        <begin position="375"/>
        <end position="495"/>
    </location>
</feature>
<evidence type="ECO:0000256" key="5">
    <source>
        <dbReference type="ARBA" id="ARBA00023235"/>
    </source>
</evidence>
<dbReference type="InterPro" id="IPR016055">
    <property type="entry name" value="A-D-PHexomutase_a/b/a-I/II/III"/>
</dbReference>
<dbReference type="Pfam" id="PF02879">
    <property type="entry name" value="PGM_PMM_II"/>
    <property type="match status" value="1"/>
</dbReference>
<dbReference type="AlphaFoldDB" id="A0A7S4HN70"/>
<dbReference type="GO" id="GO:0006166">
    <property type="term" value="P:purine ribonucleoside salvage"/>
    <property type="evidence" value="ECO:0007669"/>
    <property type="project" value="TreeGrafter"/>
</dbReference>
<proteinExistence type="inferred from homology"/>
<dbReference type="GO" id="GO:0005634">
    <property type="term" value="C:nucleus"/>
    <property type="evidence" value="ECO:0007669"/>
    <property type="project" value="TreeGrafter"/>
</dbReference>
<dbReference type="GO" id="GO:0046872">
    <property type="term" value="F:metal ion binding"/>
    <property type="evidence" value="ECO:0007669"/>
    <property type="project" value="UniProtKB-KW"/>
</dbReference>
<dbReference type="PANTHER" id="PTHR45745:SF1">
    <property type="entry name" value="PHOSPHOGLUCOMUTASE 2B-RELATED"/>
    <property type="match status" value="1"/>
</dbReference>
<evidence type="ECO:0000313" key="9">
    <source>
        <dbReference type="EMBL" id="CAE2204217.1"/>
    </source>
</evidence>
<gene>
    <name evidence="9" type="ORF">OAUR00152_LOCUS1984</name>
</gene>
<dbReference type="Gene3D" id="3.40.120.10">
    <property type="entry name" value="Alpha-D-Glucose-1,6-Bisphosphate, subunit A, domain 3"/>
    <property type="match status" value="3"/>
</dbReference>
<dbReference type="InterPro" id="IPR005846">
    <property type="entry name" value="A-D-PHexomutase_a/b/a-III"/>
</dbReference>
<accession>A0A7S4HN70</accession>
<comment type="similarity">
    <text evidence="1">Belongs to the phosphohexose mutase family.</text>
</comment>
<dbReference type="EMBL" id="HBKQ01002899">
    <property type="protein sequence ID" value="CAE2204217.1"/>
    <property type="molecule type" value="Transcribed_RNA"/>
</dbReference>
<keyword evidence="5" id="KW-0413">Isomerase</keyword>
<feature type="domain" description="Alpha-D-phosphohexomutase alpha/beta/alpha" evidence="7">
    <location>
        <begin position="280"/>
        <end position="363"/>
    </location>
</feature>
<evidence type="ECO:0000256" key="3">
    <source>
        <dbReference type="ARBA" id="ARBA00022723"/>
    </source>
</evidence>
<name>A0A7S4HN70_9STRA</name>
<dbReference type="GO" id="GO:0008973">
    <property type="term" value="F:phosphopentomutase activity"/>
    <property type="evidence" value="ECO:0007669"/>
    <property type="project" value="TreeGrafter"/>
</dbReference>
<keyword evidence="4" id="KW-0460">Magnesium</keyword>
<dbReference type="GO" id="GO:0005975">
    <property type="term" value="P:carbohydrate metabolic process"/>
    <property type="evidence" value="ECO:0007669"/>
    <property type="project" value="InterPro"/>
</dbReference>
<evidence type="ECO:0000256" key="4">
    <source>
        <dbReference type="ARBA" id="ARBA00022842"/>
    </source>
</evidence>
<dbReference type="SUPFAM" id="SSF55957">
    <property type="entry name" value="Phosphoglucomutase, C-terminal domain"/>
    <property type="match status" value="1"/>
</dbReference>